<dbReference type="PROSITE" id="PS00715">
    <property type="entry name" value="SIGMA70_1"/>
    <property type="match status" value="1"/>
</dbReference>
<sequence>MRKLVITAAITPRDGDLLRRYFRDVEKIGMMSPKEEQELCARVLEGDRQAEAKLVTANLRFVISVAKQYQTSGISLNDLISEGNLGLIRAAQRFDHTRGFRFISYAVWWIRQAISGAVQEYTRFIHLPMNQVALLNKCMRASALLEQRYQRGATNEELASEVGIEANLLSELIIQDKITLSLDHPVSADSPLTFHETVSLEKATPDERLLRESLRQDIRDAMTELTQRERDLLILFFGLETGQAIRLEEIARIFGLCIAHTRRLKDGALEKMRMSTKANELRSCLN</sequence>
<proteinExistence type="predicted"/>
<evidence type="ECO:0000256" key="2">
    <source>
        <dbReference type="ARBA" id="ARBA00023082"/>
    </source>
</evidence>
<gene>
    <name evidence="6" type="ORF">BC343_13815</name>
</gene>
<keyword evidence="1" id="KW-0805">Transcription regulation</keyword>
<dbReference type="STRING" id="1792845.BC343_13815"/>
<feature type="domain" description="RNA polymerase sigma-70" evidence="5">
    <location>
        <begin position="78"/>
        <end position="91"/>
    </location>
</feature>
<organism evidence="6 7">
    <name type="scientific">Mucilaginibacter pedocola</name>
    <dbReference type="NCBI Taxonomy" id="1792845"/>
    <lineage>
        <taxon>Bacteria</taxon>
        <taxon>Pseudomonadati</taxon>
        <taxon>Bacteroidota</taxon>
        <taxon>Sphingobacteriia</taxon>
        <taxon>Sphingobacteriales</taxon>
        <taxon>Sphingobacteriaceae</taxon>
        <taxon>Mucilaginibacter</taxon>
    </lineage>
</organism>
<dbReference type="GO" id="GO:0016987">
    <property type="term" value="F:sigma factor activity"/>
    <property type="evidence" value="ECO:0007669"/>
    <property type="project" value="UniProtKB-KW"/>
</dbReference>
<dbReference type="AlphaFoldDB" id="A0A1S9PA87"/>
<keyword evidence="4" id="KW-0804">Transcription</keyword>
<dbReference type="Gene3D" id="1.10.10.10">
    <property type="entry name" value="Winged helix-like DNA-binding domain superfamily/Winged helix DNA-binding domain"/>
    <property type="match status" value="2"/>
</dbReference>
<dbReference type="Gene3D" id="1.10.601.10">
    <property type="entry name" value="RNA Polymerase Primary Sigma Factor"/>
    <property type="match status" value="1"/>
</dbReference>
<keyword evidence="7" id="KW-1185">Reference proteome</keyword>
<name>A0A1S9PA87_9SPHI</name>
<dbReference type="InterPro" id="IPR013324">
    <property type="entry name" value="RNA_pol_sigma_r3/r4-like"/>
</dbReference>
<dbReference type="NCBIfam" id="TIGR02937">
    <property type="entry name" value="sigma70-ECF"/>
    <property type="match status" value="1"/>
</dbReference>
<dbReference type="RefSeq" id="WP_078350455.1">
    <property type="nucleotide sequence ID" value="NZ_MBTF01000035.1"/>
</dbReference>
<dbReference type="InterPro" id="IPR050239">
    <property type="entry name" value="Sigma-70_RNA_pol_init_factors"/>
</dbReference>
<dbReference type="Proteomes" id="UP000189739">
    <property type="component" value="Unassembled WGS sequence"/>
</dbReference>
<dbReference type="GO" id="GO:0006352">
    <property type="term" value="P:DNA-templated transcription initiation"/>
    <property type="evidence" value="ECO:0007669"/>
    <property type="project" value="InterPro"/>
</dbReference>
<evidence type="ECO:0000313" key="7">
    <source>
        <dbReference type="Proteomes" id="UP000189739"/>
    </source>
</evidence>
<dbReference type="InterPro" id="IPR013325">
    <property type="entry name" value="RNA_pol_sigma_r2"/>
</dbReference>
<dbReference type="GO" id="GO:0003677">
    <property type="term" value="F:DNA binding"/>
    <property type="evidence" value="ECO:0007669"/>
    <property type="project" value="UniProtKB-KW"/>
</dbReference>
<reference evidence="6 7" key="1">
    <citation type="submission" date="2016-07" db="EMBL/GenBank/DDBJ databases">
        <title>Genomic analysis of zinc-resistant bacterium Mucilaginibacter pedocola TBZ30.</title>
        <authorList>
            <person name="Huang J."/>
            <person name="Tang J."/>
        </authorList>
    </citation>
    <scope>NUCLEOTIDE SEQUENCE [LARGE SCALE GENOMIC DNA]</scope>
    <source>
        <strain evidence="6 7">TBZ30</strain>
    </source>
</reference>
<evidence type="ECO:0000313" key="6">
    <source>
        <dbReference type="EMBL" id="OOQ57849.1"/>
    </source>
</evidence>
<dbReference type="InterPro" id="IPR000943">
    <property type="entry name" value="RNA_pol_sigma70"/>
</dbReference>
<dbReference type="Pfam" id="PF04542">
    <property type="entry name" value="Sigma70_r2"/>
    <property type="match status" value="1"/>
</dbReference>
<dbReference type="PANTHER" id="PTHR30603">
    <property type="entry name" value="RNA POLYMERASE SIGMA FACTOR RPO"/>
    <property type="match status" value="1"/>
</dbReference>
<dbReference type="InterPro" id="IPR007630">
    <property type="entry name" value="RNA_pol_sigma70_r4"/>
</dbReference>
<dbReference type="OrthoDB" id="9799825at2"/>
<dbReference type="EMBL" id="MBTF01000035">
    <property type="protein sequence ID" value="OOQ57849.1"/>
    <property type="molecule type" value="Genomic_DNA"/>
</dbReference>
<accession>A0A1S9PA87</accession>
<dbReference type="PANTHER" id="PTHR30603:SF47">
    <property type="entry name" value="RNA POLYMERASE SIGMA FACTOR SIGD, CHLOROPLASTIC"/>
    <property type="match status" value="1"/>
</dbReference>
<evidence type="ECO:0000256" key="3">
    <source>
        <dbReference type="ARBA" id="ARBA00023125"/>
    </source>
</evidence>
<dbReference type="InterPro" id="IPR014284">
    <property type="entry name" value="RNA_pol_sigma-70_dom"/>
</dbReference>
<protein>
    <recommendedName>
        <fullName evidence="5">RNA polymerase sigma-70 domain-containing protein</fullName>
    </recommendedName>
</protein>
<evidence type="ECO:0000259" key="5">
    <source>
        <dbReference type="PROSITE" id="PS00715"/>
    </source>
</evidence>
<dbReference type="Pfam" id="PF04545">
    <property type="entry name" value="Sigma70_r4"/>
    <property type="match status" value="1"/>
</dbReference>
<dbReference type="Pfam" id="PF04539">
    <property type="entry name" value="Sigma70_r3"/>
    <property type="match status" value="1"/>
</dbReference>
<dbReference type="PRINTS" id="PR00046">
    <property type="entry name" value="SIGMA70FCT"/>
</dbReference>
<comment type="caution">
    <text evidence="6">The sequence shown here is derived from an EMBL/GenBank/DDBJ whole genome shotgun (WGS) entry which is preliminary data.</text>
</comment>
<keyword evidence="3" id="KW-0238">DNA-binding</keyword>
<evidence type="ECO:0000256" key="1">
    <source>
        <dbReference type="ARBA" id="ARBA00023015"/>
    </source>
</evidence>
<evidence type="ECO:0000256" key="4">
    <source>
        <dbReference type="ARBA" id="ARBA00023163"/>
    </source>
</evidence>
<keyword evidence="2" id="KW-0731">Sigma factor</keyword>
<dbReference type="SUPFAM" id="SSF88946">
    <property type="entry name" value="Sigma2 domain of RNA polymerase sigma factors"/>
    <property type="match status" value="1"/>
</dbReference>
<dbReference type="InterPro" id="IPR036388">
    <property type="entry name" value="WH-like_DNA-bd_sf"/>
</dbReference>
<dbReference type="InterPro" id="IPR007627">
    <property type="entry name" value="RNA_pol_sigma70_r2"/>
</dbReference>
<dbReference type="InterPro" id="IPR007624">
    <property type="entry name" value="RNA_pol_sigma70_r3"/>
</dbReference>
<dbReference type="SUPFAM" id="SSF88659">
    <property type="entry name" value="Sigma3 and sigma4 domains of RNA polymerase sigma factors"/>
    <property type="match status" value="2"/>
</dbReference>